<evidence type="ECO:0000256" key="1">
    <source>
        <dbReference type="SAM" id="MobiDB-lite"/>
    </source>
</evidence>
<dbReference type="EMBL" id="BK015836">
    <property type="protein sequence ID" value="DAE27380.1"/>
    <property type="molecule type" value="Genomic_DNA"/>
</dbReference>
<feature type="compositionally biased region" description="Low complexity" evidence="1">
    <location>
        <begin position="471"/>
        <end position="487"/>
    </location>
</feature>
<name>A0A8S5R8T1_9VIRU</name>
<protein>
    <submittedName>
        <fullName evidence="2">Head protein</fullName>
    </submittedName>
</protein>
<reference evidence="2" key="1">
    <citation type="journal article" date="2021" name="Proc. Natl. Acad. Sci. U.S.A.">
        <title>A Catalog of Tens of Thousands of Viruses from Human Metagenomes Reveals Hidden Associations with Chronic Diseases.</title>
        <authorList>
            <person name="Tisza M.J."/>
            <person name="Buck C.B."/>
        </authorList>
    </citation>
    <scope>NUCLEOTIDE SEQUENCE</scope>
    <source>
        <strain evidence="2">CtfPt13</strain>
    </source>
</reference>
<evidence type="ECO:0000313" key="2">
    <source>
        <dbReference type="EMBL" id="DAE27380.1"/>
    </source>
</evidence>
<feature type="region of interest" description="Disordered" evidence="1">
    <location>
        <begin position="464"/>
        <end position="495"/>
    </location>
</feature>
<proteinExistence type="predicted"/>
<sequence>MAVDNATILDKVRLKGTDDYQQRIPSATQTGVANTMRYLFDPMNRQYLNDCVWNMVNRIGLTVMAQNEPFENPLSVFKKENLYWGSTVQEIAVKWIKAHGYKDDAEDLLKLHRPEAAVWFYEMNRRDQYPISWTDDELRQAFVDDFGLNRFVAQIMETPRNSDNYDEMNIMLALIRHYEQNLGFYKVHLDAAPTDEASAKAMLKALRATAGRMQFPSAQYNALNITDIPAYASPQNMVLLIEPEYLASLDVDALSAVFQMDKADVPYRIIQVPNLGIPGAVALLVSTDWYQVRDTLYGTTQFYNPQTLTNTMYLNHWGIYGVSPFTPCALFTTDAGTSINIVTQTVTGLKLTPSDANIAPGDVVQLTPKLTATVTPTGTVIEVAPNSATYKLSAVRTDNPNVAVSLNVNTFVDDQARLHVQRDGFEGDTIIKVEALATYVNPNGTTETCTAIGRFTVKIPGAVDPPASGSKAPTVAKAPTVVKAPATGEAPTAEK</sequence>
<organism evidence="2">
    <name type="scientific">virus sp. ctfPt13</name>
    <dbReference type="NCBI Taxonomy" id="2826811"/>
    <lineage>
        <taxon>Viruses</taxon>
    </lineage>
</organism>
<accession>A0A8S5R8T1</accession>
<dbReference type="Pfam" id="PF25622">
    <property type="entry name" value="Phi29_MCP"/>
    <property type="match status" value="1"/>
</dbReference>